<dbReference type="PANTHER" id="PTHR10926:SF19">
    <property type="entry name" value="CELL CYCLE CONTROL PROTEIN 50B"/>
    <property type="match status" value="1"/>
</dbReference>
<protein>
    <recommendedName>
        <fullName evidence="6">Cell cycle control protein</fullName>
    </recommendedName>
</protein>
<dbReference type="GeneTree" id="ENSGT00390000004660"/>
<dbReference type="GO" id="GO:0045332">
    <property type="term" value="P:phospholipid translocation"/>
    <property type="evidence" value="ECO:0007669"/>
    <property type="project" value="TreeGrafter"/>
</dbReference>
<dbReference type="FunCoup" id="H3AE82">
    <property type="interactions" value="195"/>
</dbReference>
<dbReference type="eggNOG" id="KOG2952">
    <property type="taxonomic scope" value="Eukaryota"/>
</dbReference>
<organism evidence="8 9">
    <name type="scientific">Latimeria chalumnae</name>
    <name type="common">Coelacanth</name>
    <dbReference type="NCBI Taxonomy" id="7897"/>
    <lineage>
        <taxon>Eukaryota</taxon>
        <taxon>Metazoa</taxon>
        <taxon>Chordata</taxon>
        <taxon>Craniata</taxon>
        <taxon>Vertebrata</taxon>
        <taxon>Euteleostomi</taxon>
        <taxon>Coelacanthiformes</taxon>
        <taxon>Coelacanthidae</taxon>
        <taxon>Latimeria</taxon>
    </lineage>
</organism>
<dbReference type="GO" id="GO:0005794">
    <property type="term" value="C:Golgi apparatus"/>
    <property type="evidence" value="ECO:0007669"/>
    <property type="project" value="TreeGrafter"/>
</dbReference>
<keyword evidence="3 7" id="KW-0812">Transmembrane</keyword>
<evidence type="ECO:0000256" key="6">
    <source>
        <dbReference type="PIRNR" id="PIRNR015840"/>
    </source>
</evidence>
<dbReference type="EMBL" id="AFYH01200035">
    <property type="status" value="NOT_ANNOTATED_CDS"/>
    <property type="molecule type" value="Genomic_DNA"/>
</dbReference>
<dbReference type="Ensembl" id="ENSLACT00000008019.1">
    <property type="protein sequence ID" value="ENSLACP00000007953.1"/>
    <property type="gene ID" value="ENSLACG00000007040.1"/>
</dbReference>
<sequence>MMKDDAPKTQRPDNTAFTQQRLPAWQPILSVGIVVPLFFLIGMAFIGIGLGLYFTSKSIKELEFDYTGVEANSSCHECINTTENCLCEIEFTLNDTFLGPVFFYYGLSNFYQNNRRYGISRDDNQLYGDKKYIQDPGDYCNPYRVDEKARPIAPCGAIANGLFNDTFKLFYLPSEGVHSEVPLDGKGISWWTDYNIKFQNPSFNGSLKEAFNGTVKPPNWRRPVYELDTDATNNGFLNEDFIVWMRTAALPTFRKLYRRIQTGNFSEGLPAGKYKLKITYNYPVISFQGRKKVVFSSVSWMGGKNPFLGIAYLVFGSICIVLGLVTLFVHLNYGNQDNSVE</sequence>
<dbReference type="AlphaFoldDB" id="H3AE82"/>
<comment type="similarity">
    <text evidence="2 6">Belongs to the CDC50/LEM3 family.</text>
</comment>
<name>H3AE82_LATCH</name>
<dbReference type="KEGG" id="lcm:102362888"/>
<comment type="subcellular location">
    <subcellularLocation>
        <location evidence="1">Membrane</location>
    </subcellularLocation>
</comment>
<dbReference type="GeneID" id="102362888"/>
<evidence type="ECO:0000256" key="2">
    <source>
        <dbReference type="ARBA" id="ARBA00009457"/>
    </source>
</evidence>
<dbReference type="PIRSF" id="PIRSF015840">
    <property type="entry name" value="DUF284_TM_euk"/>
    <property type="match status" value="1"/>
</dbReference>
<dbReference type="Pfam" id="PF03381">
    <property type="entry name" value="CDC50"/>
    <property type="match status" value="1"/>
</dbReference>
<dbReference type="PANTHER" id="PTHR10926">
    <property type="entry name" value="CELL CYCLE CONTROL PROTEIN 50"/>
    <property type="match status" value="1"/>
</dbReference>
<dbReference type="InParanoid" id="H3AE82"/>
<reference evidence="9" key="1">
    <citation type="submission" date="2011-08" db="EMBL/GenBank/DDBJ databases">
        <title>The draft genome of Latimeria chalumnae.</title>
        <authorList>
            <person name="Di Palma F."/>
            <person name="Alfoldi J."/>
            <person name="Johnson J."/>
            <person name="Berlin A."/>
            <person name="Gnerre S."/>
            <person name="Jaffe D."/>
            <person name="MacCallum I."/>
            <person name="Young S."/>
            <person name="Walker B.J."/>
            <person name="Lander E."/>
            <person name="Lindblad-Toh K."/>
        </authorList>
    </citation>
    <scope>NUCLEOTIDE SEQUENCE [LARGE SCALE GENOMIC DNA]</scope>
    <source>
        <strain evidence="9">Wild caught</strain>
    </source>
</reference>
<dbReference type="STRING" id="7897.ENSLACP00000007953"/>
<dbReference type="GO" id="GO:0005886">
    <property type="term" value="C:plasma membrane"/>
    <property type="evidence" value="ECO:0007669"/>
    <property type="project" value="TreeGrafter"/>
</dbReference>
<evidence type="ECO:0000256" key="5">
    <source>
        <dbReference type="ARBA" id="ARBA00023136"/>
    </source>
</evidence>
<feature type="transmembrane region" description="Helical" evidence="7">
    <location>
        <begin position="307"/>
        <end position="331"/>
    </location>
</feature>
<evidence type="ECO:0000256" key="7">
    <source>
        <dbReference type="SAM" id="Phobius"/>
    </source>
</evidence>
<accession>H3AE82</accession>
<proteinExistence type="inferred from homology"/>
<dbReference type="Proteomes" id="UP000008672">
    <property type="component" value="Unassembled WGS sequence"/>
</dbReference>
<dbReference type="EMBL" id="AFYH01200034">
    <property type="status" value="NOT_ANNOTATED_CDS"/>
    <property type="molecule type" value="Genomic_DNA"/>
</dbReference>
<evidence type="ECO:0000256" key="3">
    <source>
        <dbReference type="ARBA" id="ARBA00022692"/>
    </source>
</evidence>
<feature type="transmembrane region" description="Helical" evidence="7">
    <location>
        <begin position="28"/>
        <end position="54"/>
    </location>
</feature>
<reference evidence="8" key="3">
    <citation type="submission" date="2025-09" db="UniProtKB">
        <authorList>
            <consortium name="Ensembl"/>
        </authorList>
    </citation>
    <scope>IDENTIFICATION</scope>
</reference>
<keyword evidence="9" id="KW-1185">Reference proteome</keyword>
<dbReference type="OrthoDB" id="340608at2759"/>
<gene>
    <name evidence="8" type="primary">TMEM30B</name>
</gene>
<reference evidence="8" key="2">
    <citation type="submission" date="2025-08" db="UniProtKB">
        <authorList>
            <consortium name="Ensembl"/>
        </authorList>
    </citation>
    <scope>IDENTIFICATION</scope>
</reference>
<keyword evidence="5 6" id="KW-0472">Membrane</keyword>
<keyword evidence="4 7" id="KW-1133">Transmembrane helix</keyword>
<dbReference type="EMBL" id="AFYH01200036">
    <property type="status" value="NOT_ANNOTATED_CDS"/>
    <property type="molecule type" value="Genomic_DNA"/>
</dbReference>
<dbReference type="HOGENOM" id="CLU_025025_1_0_1"/>
<evidence type="ECO:0000256" key="4">
    <source>
        <dbReference type="ARBA" id="ARBA00022989"/>
    </source>
</evidence>
<dbReference type="OMA" id="WWTDTNV"/>
<evidence type="ECO:0000313" key="8">
    <source>
        <dbReference type="Ensembl" id="ENSLACP00000007953.1"/>
    </source>
</evidence>
<dbReference type="Bgee" id="ENSLACG00000007040">
    <property type="expression patterns" value="Expressed in pelvic fin and 6 other cell types or tissues"/>
</dbReference>
<dbReference type="GO" id="GO:0005783">
    <property type="term" value="C:endoplasmic reticulum"/>
    <property type="evidence" value="ECO:0007669"/>
    <property type="project" value="TreeGrafter"/>
</dbReference>
<dbReference type="RefSeq" id="XP_006008851.1">
    <property type="nucleotide sequence ID" value="XM_006008789.2"/>
</dbReference>
<dbReference type="CTD" id="161291"/>
<evidence type="ECO:0000256" key="1">
    <source>
        <dbReference type="ARBA" id="ARBA00004370"/>
    </source>
</evidence>
<evidence type="ECO:0000313" key="9">
    <source>
        <dbReference type="Proteomes" id="UP000008672"/>
    </source>
</evidence>
<dbReference type="InterPro" id="IPR005045">
    <property type="entry name" value="CDC50/LEM3_fam"/>
</dbReference>